<name>A0A498SIM3_ACAVI</name>
<proteinExistence type="predicted"/>
<accession>A0A498SIM3</accession>
<reference evidence="1 2" key="1">
    <citation type="submission" date="2018-08" db="EMBL/GenBank/DDBJ databases">
        <authorList>
            <person name="Laetsch R D."/>
            <person name="Stevens L."/>
            <person name="Kumar S."/>
            <person name="Blaxter L. M."/>
        </authorList>
    </citation>
    <scope>NUCLEOTIDE SEQUENCE [LARGE SCALE GENOMIC DNA]</scope>
</reference>
<dbReference type="Proteomes" id="UP000276991">
    <property type="component" value="Unassembled WGS sequence"/>
</dbReference>
<keyword evidence="2" id="KW-1185">Reference proteome</keyword>
<gene>
    <name evidence="1" type="ORF">NAV_LOCUS6923</name>
</gene>
<sequence length="112" mass="12612">MVGRNSPIPEQVEKGVKMVEKFPEVVELPTDRSTTSCPPFAMRFTRKQMNSSPGLERVTHHSFNLRWLHVVLSGLIHKGNVPLNANGVDGGSKWHGMHETHMLLSDESRLDQ</sequence>
<organism evidence="1 2">
    <name type="scientific">Acanthocheilonema viteae</name>
    <name type="common">Filarial nematode worm</name>
    <name type="synonym">Dipetalonema viteae</name>
    <dbReference type="NCBI Taxonomy" id="6277"/>
    <lineage>
        <taxon>Eukaryota</taxon>
        <taxon>Metazoa</taxon>
        <taxon>Ecdysozoa</taxon>
        <taxon>Nematoda</taxon>
        <taxon>Chromadorea</taxon>
        <taxon>Rhabditida</taxon>
        <taxon>Spirurina</taxon>
        <taxon>Spiruromorpha</taxon>
        <taxon>Filarioidea</taxon>
        <taxon>Onchocercidae</taxon>
        <taxon>Acanthocheilonema</taxon>
    </lineage>
</organism>
<evidence type="ECO:0000313" key="1">
    <source>
        <dbReference type="EMBL" id="VBB32132.1"/>
    </source>
</evidence>
<dbReference type="AlphaFoldDB" id="A0A498SIM3"/>
<dbReference type="EMBL" id="UPTC01001554">
    <property type="protein sequence ID" value="VBB32132.1"/>
    <property type="molecule type" value="Genomic_DNA"/>
</dbReference>
<evidence type="ECO:0000313" key="2">
    <source>
        <dbReference type="Proteomes" id="UP000276991"/>
    </source>
</evidence>
<protein>
    <submittedName>
        <fullName evidence="1">Uncharacterized protein</fullName>
    </submittedName>
</protein>